<dbReference type="AlphaFoldDB" id="A0A917HC95"/>
<keyword evidence="5" id="KW-0408">Iron</keyword>
<dbReference type="GO" id="GO:0005506">
    <property type="term" value="F:iron ion binding"/>
    <property type="evidence" value="ECO:0007669"/>
    <property type="project" value="InterPro"/>
</dbReference>
<evidence type="ECO:0000259" key="6">
    <source>
        <dbReference type="PROSITE" id="PS50903"/>
    </source>
</evidence>
<dbReference type="InterPro" id="IPR024934">
    <property type="entry name" value="Rubredoxin-like_dom"/>
</dbReference>
<dbReference type="GO" id="GO:0009055">
    <property type="term" value="F:electron transfer activity"/>
    <property type="evidence" value="ECO:0007669"/>
    <property type="project" value="TreeGrafter"/>
</dbReference>
<dbReference type="SUPFAM" id="SSF57802">
    <property type="entry name" value="Rubredoxin-like"/>
    <property type="match status" value="1"/>
</dbReference>
<evidence type="ECO:0000256" key="4">
    <source>
        <dbReference type="ARBA" id="ARBA00022982"/>
    </source>
</evidence>
<dbReference type="InterPro" id="IPR050526">
    <property type="entry name" value="Rubredoxin_ET"/>
</dbReference>
<dbReference type="InterPro" id="IPR024935">
    <property type="entry name" value="Rubredoxin_dom"/>
</dbReference>
<evidence type="ECO:0000256" key="5">
    <source>
        <dbReference type="ARBA" id="ARBA00023004"/>
    </source>
</evidence>
<dbReference type="RefSeq" id="WP_188504191.1">
    <property type="nucleotide sequence ID" value="NZ_BMER01000001.1"/>
</dbReference>
<sequence>MERQRTYIIHFKGGIVSPGQLKAILSLLSDIGVSHVRFGLRQDMIVNIPAKRRTVFLETCGRHRIPAYTYGSAPPNIVSSYPAVNIAVDDTWLREGVYKDVFDLFDYTPRLKINICDQLQTFVPLFTGHINWVTSASAHYWRLCLRFPKSGTYYQWPELVYTNDIARVSRALERIILQQKAAGGYGPELVGEDLYAALRKRVSYIAKGQDMPIQPNRFELFYYEGFNKSGNAYWLGIYRRDELFNVAFLKDICALCQQAKVAQLYTTPWKSIIIKDIPQAQRSVWGQVLSRHRINVRHAANELNWQIEDNKDDVAALKRTIIQYFDRKDVRTYGLCFAIQTRPRSSMFGSIVIRKGGREYPKSPDAADRFDILYTKDFNPNANELVLFKKAIPKQTIAKNLVLLCNSFYFDHEQGIDLLPQGDEKPVATPTELRQVYQCRACLTVYDPVIGDEEQGIVPGTAFEALPLDYHCPLCRTEAQQFREIAVDYLYADTTRASL</sequence>
<feature type="domain" description="Rubredoxin-like" evidence="6">
    <location>
        <begin position="434"/>
        <end position="485"/>
    </location>
</feature>
<dbReference type="Proteomes" id="UP000660862">
    <property type="component" value="Unassembled WGS sequence"/>
</dbReference>
<proteinExistence type="predicted"/>
<dbReference type="GO" id="GO:0043448">
    <property type="term" value="P:alkane catabolic process"/>
    <property type="evidence" value="ECO:0007669"/>
    <property type="project" value="TreeGrafter"/>
</dbReference>
<gene>
    <name evidence="7" type="ORF">GCM10007415_03180</name>
</gene>
<dbReference type="PANTHER" id="PTHR47627">
    <property type="entry name" value="RUBREDOXIN"/>
    <property type="match status" value="1"/>
</dbReference>
<dbReference type="Gene3D" id="2.20.28.10">
    <property type="match status" value="1"/>
</dbReference>
<evidence type="ECO:0000256" key="3">
    <source>
        <dbReference type="ARBA" id="ARBA00022723"/>
    </source>
</evidence>
<protein>
    <recommendedName>
        <fullName evidence="6">Rubredoxin-like domain-containing protein</fullName>
    </recommendedName>
</protein>
<dbReference type="PANTHER" id="PTHR47627:SF1">
    <property type="entry name" value="RUBREDOXIN-1-RELATED"/>
    <property type="match status" value="1"/>
</dbReference>
<evidence type="ECO:0000313" key="7">
    <source>
        <dbReference type="EMBL" id="GGG74975.1"/>
    </source>
</evidence>
<evidence type="ECO:0000256" key="1">
    <source>
        <dbReference type="ARBA" id="ARBA00001965"/>
    </source>
</evidence>
<dbReference type="CDD" id="cd00730">
    <property type="entry name" value="rubredoxin"/>
    <property type="match status" value="1"/>
</dbReference>
<keyword evidence="2" id="KW-0813">Transport</keyword>
<keyword evidence="8" id="KW-1185">Reference proteome</keyword>
<reference evidence="7" key="2">
    <citation type="submission" date="2020-09" db="EMBL/GenBank/DDBJ databases">
        <authorList>
            <person name="Sun Q."/>
            <person name="Zhou Y."/>
        </authorList>
    </citation>
    <scope>NUCLEOTIDE SEQUENCE</scope>
    <source>
        <strain evidence="7">CGMCC 1.12195</strain>
    </source>
</reference>
<name>A0A917HC95_9SPHI</name>
<keyword evidence="4" id="KW-0249">Electron transport</keyword>
<dbReference type="Pfam" id="PF00301">
    <property type="entry name" value="Rubredoxin"/>
    <property type="match status" value="1"/>
</dbReference>
<reference evidence="7" key="1">
    <citation type="journal article" date="2014" name="Int. J. Syst. Evol. Microbiol.">
        <title>Complete genome sequence of Corynebacterium casei LMG S-19264T (=DSM 44701T), isolated from a smear-ripened cheese.</title>
        <authorList>
            <consortium name="US DOE Joint Genome Institute (JGI-PGF)"/>
            <person name="Walter F."/>
            <person name="Albersmeier A."/>
            <person name="Kalinowski J."/>
            <person name="Ruckert C."/>
        </authorList>
    </citation>
    <scope>NUCLEOTIDE SEQUENCE</scope>
    <source>
        <strain evidence="7">CGMCC 1.12195</strain>
    </source>
</reference>
<evidence type="ECO:0000256" key="2">
    <source>
        <dbReference type="ARBA" id="ARBA00022448"/>
    </source>
</evidence>
<keyword evidence="3" id="KW-0479">Metal-binding</keyword>
<organism evidence="7 8">
    <name type="scientific">Parapedobacter pyrenivorans</name>
    <dbReference type="NCBI Taxonomy" id="1305674"/>
    <lineage>
        <taxon>Bacteria</taxon>
        <taxon>Pseudomonadati</taxon>
        <taxon>Bacteroidota</taxon>
        <taxon>Sphingobacteriia</taxon>
        <taxon>Sphingobacteriales</taxon>
        <taxon>Sphingobacteriaceae</taxon>
        <taxon>Parapedobacter</taxon>
    </lineage>
</organism>
<dbReference type="PROSITE" id="PS50903">
    <property type="entry name" value="RUBREDOXIN_LIKE"/>
    <property type="match status" value="1"/>
</dbReference>
<comment type="caution">
    <text evidence="7">The sequence shown here is derived from an EMBL/GenBank/DDBJ whole genome shotgun (WGS) entry which is preliminary data.</text>
</comment>
<evidence type="ECO:0000313" key="8">
    <source>
        <dbReference type="Proteomes" id="UP000660862"/>
    </source>
</evidence>
<dbReference type="EMBL" id="BMER01000001">
    <property type="protein sequence ID" value="GGG74975.1"/>
    <property type="molecule type" value="Genomic_DNA"/>
</dbReference>
<accession>A0A917HC95</accession>
<comment type="cofactor">
    <cofactor evidence="1">
        <name>Fe(3+)</name>
        <dbReference type="ChEBI" id="CHEBI:29034"/>
    </cofactor>
</comment>